<gene>
    <name evidence="1" type="ORF">EYF80_041638</name>
</gene>
<dbReference type="AlphaFoldDB" id="A0A4Z2G3R5"/>
<protein>
    <submittedName>
        <fullName evidence="1">Uncharacterized protein</fullName>
    </submittedName>
</protein>
<name>A0A4Z2G3R5_9TELE</name>
<keyword evidence="2" id="KW-1185">Reference proteome</keyword>
<evidence type="ECO:0000313" key="2">
    <source>
        <dbReference type="Proteomes" id="UP000314294"/>
    </source>
</evidence>
<accession>A0A4Z2G3R5</accession>
<proteinExistence type="predicted"/>
<evidence type="ECO:0000313" key="1">
    <source>
        <dbReference type="EMBL" id="TNN48168.1"/>
    </source>
</evidence>
<comment type="caution">
    <text evidence="1">The sequence shown here is derived from an EMBL/GenBank/DDBJ whole genome shotgun (WGS) entry which is preliminary data.</text>
</comment>
<reference evidence="1 2" key="1">
    <citation type="submission" date="2019-03" db="EMBL/GenBank/DDBJ databases">
        <title>First draft genome of Liparis tanakae, snailfish: a comprehensive survey of snailfish specific genes.</title>
        <authorList>
            <person name="Kim W."/>
            <person name="Song I."/>
            <person name="Jeong J.-H."/>
            <person name="Kim D."/>
            <person name="Kim S."/>
            <person name="Ryu S."/>
            <person name="Song J.Y."/>
            <person name="Lee S.K."/>
        </authorList>
    </citation>
    <scope>NUCLEOTIDE SEQUENCE [LARGE SCALE GENOMIC DNA]</scope>
    <source>
        <tissue evidence="1">Muscle</tissue>
    </source>
</reference>
<organism evidence="1 2">
    <name type="scientific">Liparis tanakae</name>
    <name type="common">Tanaka's snailfish</name>
    <dbReference type="NCBI Taxonomy" id="230148"/>
    <lineage>
        <taxon>Eukaryota</taxon>
        <taxon>Metazoa</taxon>
        <taxon>Chordata</taxon>
        <taxon>Craniata</taxon>
        <taxon>Vertebrata</taxon>
        <taxon>Euteleostomi</taxon>
        <taxon>Actinopterygii</taxon>
        <taxon>Neopterygii</taxon>
        <taxon>Teleostei</taxon>
        <taxon>Neoteleostei</taxon>
        <taxon>Acanthomorphata</taxon>
        <taxon>Eupercaria</taxon>
        <taxon>Perciformes</taxon>
        <taxon>Cottioidei</taxon>
        <taxon>Cottales</taxon>
        <taxon>Liparidae</taxon>
        <taxon>Liparis</taxon>
    </lineage>
</organism>
<dbReference type="EMBL" id="SRLO01000708">
    <property type="protein sequence ID" value="TNN48168.1"/>
    <property type="molecule type" value="Genomic_DNA"/>
</dbReference>
<sequence>MSLGPGVHLERSSVAVAFRVHGNVKPYSKQPRASSELWHLIIQPGHLDQKARRKYGAILGLQRKTRYGLHTHYCVFTEGG</sequence>
<dbReference type="Proteomes" id="UP000314294">
    <property type="component" value="Unassembled WGS sequence"/>
</dbReference>